<dbReference type="EMBL" id="CADIKL010000113">
    <property type="protein sequence ID" value="CAB3810647.1"/>
    <property type="molecule type" value="Genomic_DNA"/>
</dbReference>
<dbReference type="Pfam" id="PF12762">
    <property type="entry name" value="DDE_Tnp_IS1595"/>
    <property type="match status" value="1"/>
</dbReference>
<protein>
    <submittedName>
        <fullName evidence="2">IS1595 family transposase ISPho1</fullName>
    </submittedName>
</protein>
<dbReference type="Pfam" id="PF12760">
    <property type="entry name" value="Zn_ribbon_IS1595"/>
    <property type="match status" value="1"/>
</dbReference>
<dbReference type="InterPro" id="IPR024442">
    <property type="entry name" value="Transposase_Zn_ribbon"/>
</dbReference>
<reference evidence="2 3" key="1">
    <citation type="submission" date="2020-04" db="EMBL/GenBank/DDBJ databases">
        <authorList>
            <person name="De Canck E."/>
        </authorList>
    </citation>
    <scope>NUCLEOTIDE SEQUENCE [LARGE SCALE GENOMIC DNA]</scope>
    <source>
        <strain evidence="2 3">LMG 28688</strain>
    </source>
</reference>
<sequence length="343" mass="39035">MSEAQRTPVAGQDYPQTWSQFEDWFSGESDCLRYLERLRWREGFVCPRCACRDEPYRADRARLVCRACRFQCTVTSGTIFDKTRTPLKVWLAAAWYITSQKSGASALGLQRVLGLGSYQTAWTMLHRFRRAMVRPGREQLKGVVEVDQSYLAIRERRKSARSTGESQRTTKAVIVIAVEILEPKGFGRIRLRRIDEESAANVLPFVKEVVVPGSVIRTDGAPIYVPLGEIYGHERTIVRTVTPGSLAPAHVVLPGVHRVASLLKRWLLGTHQGAVKPDQLDHYLDEFVFRFNRRTSRSRGLLFYRLLEQAVVTAPITYDDVVVRKSRRKGQKSPQCEIVELNG</sequence>
<dbReference type="NCBIfam" id="NF033547">
    <property type="entry name" value="transpos_IS1595"/>
    <property type="match status" value="1"/>
</dbReference>
<feature type="domain" description="ISXO2-like transposase" evidence="1">
    <location>
        <begin position="139"/>
        <end position="292"/>
    </location>
</feature>
<dbReference type="RefSeq" id="WP_129561771.1">
    <property type="nucleotide sequence ID" value="NZ_CADIKL010000113.1"/>
</dbReference>
<dbReference type="InterPro" id="IPR024445">
    <property type="entry name" value="Tnp_ISXO2-like"/>
</dbReference>
<keyword evidence="3" id="KW-1185">Reference proteome</keyword>
<dbReference type="SMART" id="SM01126">
    <property type="entry name" value="DDE_Tnp_IS1595"/>
    <property type="match status" value="1"/>
</dbReference>
<proteinExistence type="predicted"/>
<dbReference type="Proteomes" id="UP000494119">
    <property type="component" value="Unassembled WGS sequence"/>
</dbReference>
<dbReference type="AlphaFoldDB" id="A0A6J5H4W1"/>
<evidence type="ECO:0000313" key="3">
    <source>
        <dbReference type="Proteomes" id="UP000494119"/>
    </source>
</evidence>
<organism evidence="2 3">
    <name type="scientific">Paraburkholderia caffeinitolerans</name>
    <dbReference type="NCBI Taxonomy" id="1723730"/>
    <lineage>
        <taxon>Bacteria</taxon>
        <taxon>Pseudomonadati</taxon>
        <taxon>Pseudomonadota</taxon>
        <taxon>Betaproteobacteria</taxon>
        <taxon>Burkholderiales</taxon>
        <taxon>Burkholderiaceae</taxon>
        <taxon>Paraburkholderia</taxon>
    </lineage>
</organism>
<evidence type="ECO:0000313" key="2">
    <source>
        <dbReference type="EMBL" id="CAB3810647.1"/>
    </source>
</evidence>
<name>A0A6J5H4W1_9BURK</name>
<accession>A0A6J5H4W1</accession>
<gene>
    <name evidence="2" type="ORF">LMG28688_07278</name>
</gene>
<evidence type="ECO:0000259" key="1">
    <source>
        <dbReference type="SMART" id="SM01126"/>
    </source>
</evidence>